<dbReference type="InterPro" id="IPR001296">
    <property type="entry name" value="Glyco_trans_1"/>
</dbReference>
<keyword evidence="2 5" id="KW-0808">Transferase</keyword>
<evidence type="ECO:0000259" key="4">
    <source>
        <dbReference type="Pfam" id="PF13439"/>
    </source>
</evidence>
<feature type="domain" description="Glycosyl transferase family 1" evidence="3">
    <location>
        <begin position="214"/>
        <end position="364"/>
    </location>
</feature>
<dbReference type="InterPro" id="IPR028098">
    <property type="entry name" value="Glyco_trans_4-like_N"/>
</dbReference>
<organism evidence="5 6">
    <name type="scientific">Saccharothrix syringae</name>
    <name type="common">Nocardiopsis syringae</name>
    <dbReference type="NCBI Taxonomy" id="103733"/>
    <lineage>
        <taxon>Bacteria</taxon>
        <taxon>Bacillati</taxon>
        <taxon>Actinomycetota</taxon>
        <taxon>Actinomycetes</taxon>
        <taxon>Pseudonocardiales</taxon>
        <taxon>Pseudonocardiaceae</taxon>
        <taxon>Saccharothrix</taxon>
    </lineage>
</organism>
<dbReference type="PANTHER" id="PTHR12526:SF510">
    <property type="entry name" value="D-INOSITOL 3-PHOSPHATE GLYCOSYLTRANSFERASE"/>
    <property type="match status" value="1"/>
</dbReference>
<evidence type="ECO:0000313" key="5">
    <source>
        <dbReference type="EMBL" id="QFZ20192.1"/>
    </source>
</evidence>
<dbReference type="OrthoDB" id="9806887at2"/>
<sequence length="489" mass="53078">MTDHGGNGRRNNGNITVAPARRTDGLDALRGRSVLVLNWRDVRHPRAGGAELYAHQVARRWAAAGVRVTWLTSRPPGTPAREVVDGVQVLRRGGTFSVYAAVAAALLRHGRLFDAVLDCQNGIPFFAPAFAPRTTPVVQVVHHVHQEQFDAHFSRPVAVLGRFLEGPASRRVYGDRALAVVSPSTRRDVRTRLGLRGPAFIVPNGNEPPVDRSGPRDPDPTVVVVGRLVAHKRLDRLLRALPDVLPAVPGLRVSVVGDGPERRRLELLAGELGLRRAVRFHGRLPDAERDELVRRAWLTTSTSQGEGWGCTVLEANRFGVPCLAVAAAGIDDSVRHDGTGWLVPDPAALAPALVDALTRLADDAVAARLSDRCRAWASAFTWDRSAELLAGVLAAEGRRLAAPRPDRRAARADLVTAVRFRVPRDVPPPRGRLTDQVRVDGEHGTALLHGCDEVDAEAVLARWRVEPVSIELAREEQLLTGAAHPADRT</sequence>
<dbReference type="Proteomes" id="UP000325787">
    <property type="component" value="Chromosome"/>
</dbReference>
<dbReference type="Pfam" id="PF00534">
    <property type="entry name" value="Glycos_transf_1"/>
    <property type="match status" value="1"/>
</dbReference>
<evidence type="ECO:0000313" key="6">
    <source>
        <dbReference type="Proteomes" id="UP000325787"/>
    </source>
</evidence>
<keyword evidence="6" id="KW-1185">Reference proteome</keyword>
<dbReference type="GO" id="GO:0016757">
    <property type="term" value="F:glycosyltransferase activity"/>
    <property type="evidence" value="ECO:0007669"/>
    <property type="project" value="UniProtKB-KW"/>
</dbReference>
<evidence type="ECO:0000259" key="3">
    <source>
        <dbReference type="Pfam" id="PF00534"/>
    </source>
</evidence>
<protein>
    <submittedName>
        <fullName evidence="5">Glycosyltransferase family 1 protein</fullName>
    </submittedName>
</protein>
<dbReference type="EMBL" id="CP034550">
    <property type="protein sequence ID" value="QFZ20192.1"/>
    <property type="molecule type" value="Genomic_DNA"/>
</dbReference>
<reference evidence="6" key="1">
    <citation type="journal article" date="2021" name="Curr. Microbiol.">
        <title>Complete genome of nocamycin-producing strain Saccharothrix syringae NRRL B-16468 reveals the biosynthetic potential for secondary metabolites.</title>
        <authorList>
            <person name="Mo X."/>
            <person name="Yang S."/>
        </authorList>
    </citation>
    <scope>NUCLEOTIDE SEQUENCE [LARGE SCALE GENOMIC DNA]</scope>
    <source>
        <strain evidence="6">ATCC 51364 / DSM 43886 / JCM 6844 / KCTC 9398 / NBRC 14523 / NRRL B-16468 / INA 2240</strain>
    </source>
</reference>
<evidence type="ECO:0000256" key="1">
    <source>
        <dbReference type="ARBA" id="ARBA00022676"/>
    </source>
</evidence>
<dbReference type="SUPFAM" id="SSF53756">
    <property type="entry name" value="UDP-Glycosyltransferase/glycogen phosphorylase"/>
    <property type="match status" value="1"/>
</dbReference>
<dbReference type="KEGG" id="ssyi:EKG83_24745"/>
<feature type="domain" description="Glycosyltransferase subfamily 4-like N-terminal" evidence="4">
    <location>
        <begin position="48"/>
        <end position="205"/>
    </location>
</feature>
<dbReference type="Pfam" id="PF13439">
    <property type="entry name" value="Glyco_transf_4"/>
    <property type="match status" value="1"/>
</dbReference>
<dbReference type="CDD" id="cd03801">
    <property type="entry name" value="GT4_PimA-like"/>
    <property type="match status" value="1"/>
</dbReference>
<dbReference type="AlphaFoldDB" id="A0A5Q0H3A2"/>
<name>A0A5Q0H3A2_SACSY</name>
<proteinExistence type="predicted"/>
<dbReference type="RefSeq" id="WP_084716666.1">
    <property type="nucleotide sequence ID" value="NZ_CP034550.1"/>
</dbReference>
<accession>A0A5Q0H3A2</accession>
<dbReference type="Gene3D" id="3.40.50.2000">
    <property type="entry name" value="Glycogen Phosphorylase B"/>
    <property type="match status" value="2"/>
</dbReference>
<dbReference type="PANTHER" id="PTHR12526">
    <property type="entry name" value="GLYCOSYLTRANSFERASE"/>
    <property type="match status" value="1"/>
</dbReference>
<gene>
    <name evidence="5" type="ORF">EKG83_24745</name>
</gene>
<evidence type="ECO:0000256" key="2">
    <source>
        <dbReference type="ARBA" id="ARBA00022679"/>
    </source>
</evidence>
<keyword evidence="1" id="KW-0328">Glycosyltransferase</keyword>